<dbReference type="GO" id="GO:0006729">
    <property type="term" value="P:tetrahydrobiopterin biosynthetic process"/>
    <property type="evidence" value="ECO:0007669"/>
    <property type="project" value="InterPro"/>
</dbReference>
<keyword evidence="4" id="KW-0456">Lyase</keyword>
<sequence length="113" mass="12504">MKIDDLDKKNCVPCEGGVEPLDMAAAKQISQAIDPAWNISDDATYIEREFKFANYDKTISFVNAVAWIAESEDHHPDLVVKYGSCGVKYSTHSIGGLSENDFICAKKIDNMIS</sequence>
<dbReference type="EC" id="4.2.1.96" evidence="3"/>
<name>A0A381Y8B0_9ZZZZ</name>
<comment type="similarity">
    <text evidence="2">Belongs to the pterin-4-alpha-carbinolamine dehydratase family.</text>
</comment>
<reference evidence="5" key="1">
    <citation type="submission" date="2018-05" db="EMBL/GenBank/DDBJ databases">
        <authorList>
            <person name="Lanie J.A."/>
            <person name="Ng W.-L."/>
            <person name="Kazmierczak K.M."/>
            <person name="Andrzejewski T.M."/>
            <person name="Davidsen T.M."/>
            <person name="Wayne K.J."/>
            <person name="Tettelin H."/>
            <person name="Glass J.I."/>
            <person name="Rusch D."/>
            <person name="Podicherti R."/>
            <person name="Tsui H.-C.T."/>
            <person name="Winkler M.E."/>
        </authorList>
    </citation>
    <scope>NUCLEOTIDE SEQUENCE</scope>
</reference>
<evidence type="ECO:0000256" key="2">
    <source>
        <dbReference type="ARBA" id="ARBA00006472"/>
    </source>
</evidence>
<dbReference type="EMBL" id="UINC01017545">
    <property type="protein sequence ID" value="SVA72862.1"/>
    <property type="molecule type" value="Genomic_DNA"/>
</dbReference>
<comment type="catalytic activity">
    <reaction evidence="1">
        <text>(4aS,6R)-4a-hydroxy-L-erythro-5,6,7,8-tetrahydrobiopterin = (6R)-L-erythro-6,7-dihydrobiopterin + H2O</text>
        <dbReference type="Rhea" id="RHEA:11920"/>
        <dbReference type="ChEBI" id="CHEBI:15377"/>
        <dbReference type="ChEBI" id="CHEBI:15642"/>
        <dbReference type="ChEBI" id="CHEBI:43120"/>
        <dbReference type="EC" id="4.2.1.96"/>
    </reaction>
</comment>
<accession>A0A381Y8B0</accession>
<protein>
    <recommendedName>
        <fullName evidence="3">4a-hydroxytetrahydrobiopterin dehydratase</fullName>
        <ecNumber evidence="3">4.2.1.96</ecNumber>
    </recommendedName>
</protein>
<gene>
    <name evidence="5" type="ORF">METZ01_LOCUS125716</name>
</gene>
<evidence type="ECO:0000313" key="5">
    <source>
        <dbReference type="EMBL" id="SVA72862.1"/>
    </source>
</evidence>
<dbReference type="Pfam" id="PF01329">
    <property type="entry name" value="Pterin_4a"/>
    <property type="match status" value="1"/>
</dbReference>
<proteinExistence type="inferred from homology"/>
<dbReference type="AlphaFoldDB" id="A0A381Y8B0"/>
<dbReference type="PANTHER" id="PTHR12599">
    <property type="entry name" value="PTERIN-4-ALPHA-CARBINOLAMINE DEHYDRATASE"/>
    <property type="match status" value="1"/>
</dbReference>
<evidence type="ECO:0000256" key="4">
    <source>
        <dbReference type="ARBA" id="ARBA00023239"/>
    </source>
</evidence>
<dbReference type="NCBIfam" id="NF002019">
    <property type="entry name" value="PRK00823.1-4"/>
    <property type="match status" value="1"/>
</dbReference>
<dbReference type="GO" id="GO:0008124">
    <property type="term" value="F:4-alpha-hydroxytetrahydrobiopterin dehydratase activity"/>
    <property type="evidence" value="ECO:0007669"/>
    <property type="project" value="UniProtKB-EC"/>
</dbReference>
<dbReference type="SUPFAM" id="SSF55248">
    <property type="entry name" value="PCD-like"/>
    <property type="match status" value="1"/>
</dbReference>
<dbReference type="InterPro" id="IPR036428">
    <property type="entry name" value="PCD_sf"/>
</dbReference>
<dbReference type="CDD" id="cd00913">
    <property type="entry name" value="PCD_DCoH_subfamily_a"/>
    <property type="match status" value="1"/>
</dbReference>
<evidence type="ECO:0000256" key="3">
    <source>
        <dbReference type="ARBA" id="ARBA00013252"/>
    </source>
</evidence>
<dbReference type="HAMAP" id="MF_00434">
    <property type="entry name" value="Pterin_4_alpha"/>
    <property type="match status" value="1"/>
</dbReference>
<dbReference type="InterPro" id="IPR001533">
    <property type="entry name" value="Pterin_deHydtase"/>
</dbReference>
<dbReference type="Gene3D" id="3.30.1360.20">
    <property type="entry name" value="Transcriptional coactivator/pterin dehydratase"/>
    <property type="match status" value="1"/>
</dbReference>
<evidence type="ECO:0000256" key="1">
    <source>
        <dbReference type="ARBA" id="ARBA00001554"/>
    </source>
</evidence>
<dbReference type="PANTHER" id="PTHR12599:SF0">
    <property type="entry name" value="PTERIN-4-ALPHA-CARBINOLAMINE DEHYDRATASE"/>
    <property type="match status" value="1"/>
</dbReference>
<organism evidence="5">
    <name type="scientific">marine metagenome</name>
    <dbReference type="NCBI Taxonomy" id="408172"/>
    <lineage>
        <taxon>unclassified sequences</taxon>
        <taxon>metagenomes</taxon>
        <taxon>ecological metagenomes</taxon>
    </lineage>
</organism>